<dbReference type="AlphaFoldDB" id="A0A645GZR3"/>
<comment type="caution">
    <text evidence="1">The sequence shown here is derived from an EMBL/GenBank/DDBJ whole genome shotgun (WGS) entry which is preliminary data.</text>
</comment>
<evidence type="ECO:0000313" key="1">
    <source>
        <dbReference type="EMBL" id="MPN32228.1"/>
    </source>
</evidence>
<reference evidence="1" key="1">
    <citation type="submission" date="2019-08" db="EMBL/GenBank/DDBJ databases">
        <authorList>
            <person name="Kucharzyk K."/>
            <person name="Murdoch R.W."/>
            <person name="Higgins S."/>
            <person name="Loffler F."/>
        </authorList>
    </citation>
    <scope>NUCLEOTIDE SEQUENCE</scope>
</reference>
<organism evidence="1">
    <name type="scientific">bioreactor metagenome</name>
    <dbReference type="NCBI Taxonomy" id="1076179"/>
    <lineage>
        <taxon>unclassified sequences</taxon>
        <taxon>metagenomes</taxon>
        <taxon>ecological metagenomes</taxon>
    </lineage>
</organism>
<name>A0A645GZR3_9ZZZZ</name>
<gene>
    <name evidence="1" type="ORF">SDC9_179704</name>
</gene>
<dbReference type="EMBL" id="VSSQ01084113">
    <property type="protein sequence ID" value="MPN32228.1"/>
    <property type="molecule type" value="Genomic_DNA"/>
</dbReference>
<sequence length="71" mass="8089">MQIADLQIRWSKYSTHNDPSGSLVFRTELKNAKRGDVTIPAPCVAPRITNGCRRRNDDCRMYRALRAAGLR</sequence>
<proteinExistence type="predicted"/>
<protein>
    <submittedName>
        <fullName evidence="1">Uncharacterized protein</fullName>
    </submittedName>
</protein>
<accession>A0A645GZR3</accession>